<evidence type="ECO:0000313" key="2">
    <source>
        <dbReference type="Proteomes" id="UP000568751"/>
    </source>
</evidence>
<evidence type="ECO:0000313" key="1">
    <source>
        <dbReference type="EMBL" id="NYT28623.1"/>
    </source>
</evidence>
<dbReference type="Proteomes" id="UP000568751">
    <property type="component" value="Unassembled WGS sequence"/>
</dbReference>
<proteinExistence type="predicted"/>
<dbReference type="EMBL" id="JACCHT010000006">
    <property type="protein sequence ID" value="NYT28623.1"/>
    <property type="molecule type" value="Genomic_DNA"/>
</dbReference>
<organism evidence="1 2">
    <name type="scientific">Candidatus Thiodubiliella endoseptemdiera</name>
    <dbReference type="NCBI Taxonomy" id="2738886"/>
    <lineage>
        <taxon>Bacteria</taxon>
        <taxon>Pseudomonadati</taxon>
        <taxon>Pseudomonadota</taxon>
        <taxon>Gammaproteobacteria</taxon>
        <taxon>Candidatus Pseudothioglobaceae</taxon>
        <taxon>Candidatus Thiodubiliella</taxon>
    </lineage>
</organism>
<protein>
    <submittedName>
        <fullName evidence="1">Uncharacterized protein</fullName>
    </submittedName>
</protein>
<reference evidence="1 2" key="1">
    <citation type="submission" date="2020-05" db="EMBL/GenBank/DDBJ databases">
        <title>Horizontal transmission and recombination maintain forever young bacterial symbiont genomes.</title>
        <authorList>
            <person name="Russell S.L."/>
            <person name="Pepper-Tunick E."/>
            <person name="Svedberg J."/>
            <person name="Byrne A."/>
            <person name="Ruelas Castillo J."/>
            <person name="Vollmers C."/>
            <person name="Beinart R.A."/>
            <person name="Corbett-Detig R."/>
        </authorList>
    </citation>
    <scope>NUCLEOTIDE SEQUENCE [LARGE SCALE GENOMIC DNA]</scope>
    <source>
        <strain evidence="1">455</strain>
    </source>
</reference>
<accession>A0A853F3M8</accession>
<name>A0A853F3M8_9GAMM</name>
<comment type="caution">
    <text evidence="1">The sequence shown here is derived from an EMBL/GenBank/DDBJ whole genome shotgun (WGS) entry which is preliminary data.</text>
</comment>
<dbReference type="AlphaFoldDB" id="A0A853F3M8"/>
<sequence length="58" mass="5850">MGEESYNFPPILLILAPGTVHGQAGAGADGRQGKINALSVNERVVLTAVCPGEGKSGT</sequence>
<gene>
    <name evidence="1" type="ORF">H0A76_12660</name>
</gene>